<name>A0A345UNT9_9BACT</name>
<dbReference type="SUPFAM" id="SSF51126">
    <property type="entry name" value="Pectin lyase-like"/>
    <property type="match status" value="1"/>
</dbReference>
<feature type="active site" description="Charge relay system" evidence="5">
    <location>
        <position position="239"/>
    </location>
</feature>
<gene>
    <name evidence="9" type="ORF">CYPRO_2903</name>
</gene>
<evidence type="ECO:0000313" key="9">
    <source>
        <dbReference type="EMBL" id="AXJ02141.1"/>
    </source>
</evidence>
<proteinExistence type="inferred from homology"/>
<evidence type="ECO:0000313" key="10">
    <source>
        <dbReference type="Proteomes" id="UP000254808"/>
    </source>
</evidence>
<organism evidence="9 10">
    <name type="scientific">Cyclonatronum proteinivorum</name>
    <dbReference type="NCBI Taxonomy" id="1457365"/>
    <lineage>
        <taxon>Bacteria</taxon>
        <taxon>Pseudomonadati</taxon>
        <taxon>Balneolota</taxon>
        <taxon>Balneolia</taxon>
        <taxon>Balneolales</taxon>
        <taxon>Cyclonatronaceae</taxon>
        <taxon>Cyclonatronum</taxon>
    </lineage>
</organism>
<keyword evidence="4 5" id="KW-0720">Serine protease</keyword>
<dbReference type="PANTHER" id="PTHR43806:SF11">
    <property type="entry name" value="CEREVISIN-RELATED"/>
    <property type="match status" value="1"/>
</dbReference>
<dbReference type="GO" id="GO:0004252">
    <property type="term" value="F:serine-type endopeptidase activity"/>
    <property type="evidence" value="ECO:0007669"/>
    <property type="project" value="UniProtKB-UniRule"/>
</dbReference>
<dbReference type="InterPro" id="IPR023827">
    <property type="entry name" value="Peptidase_S8_Asp-AS"/>
</dbReference>
<dbReference type="RefSeq" id="WP_114985267.1">
    <property type="nucleotide sequence ID" value="NZ_CP027806.1"/>
</dbReference>
<dbReference type="InterPro" id="IPR036852">
    <property type="entry name" value="Peptidase_S8/S53_dom_sf"/>
</dbReference>
<evidence type="ECO:0000256" key="5">
    <source>
        <dbReference type="PROSITE-ProRule" id="PRU01240"/>
    </source>
</evidence>
<evidence type="ECO:0000256" key="2">
    <source>
        <dbReference type="ARBA" id="ARBA00022670"/>
    </source>
</evidence>
<dbReference type="Gene3D" id="3.40.50.200">
    <property type="entry name" value="Peptidase S8/S53 domain"/>
    <property type="match status" value="1"/>
</dbReference>
<keyword evidence="3 5" id="KW-0378">Hydrolase</keyword>
<evidence type="ECO:0000256" key="3">
    <source>
        <dbReference type="ARBA" id="ARBA00022801"/>
    </source>
</evidence>
<dbReference type="Pfam" id="PF00082">
    <property type="entry name" value="Peptidase_S8"/>
    <property type="match status" value="1"/>
</dbReference>
<dbReference type="InterPro" id="IPR011050">
    <property type="entry name" value="Pectin_lyase_fold/virulence"/>
</dbReference>
<dbReference type="PROSITE" id="PS51892">
    <property type="entry name" value="SUBTILASE"/>
    <property type="match status" value="1"/>
</dbReference>
<keyword evidence="2 5" id="KW-0645">Protease</keyword>
<dbReference type="InterPro" id="IPR050131">
    <property type="entry name" value="Peptidase_S8_subtilisin-like"/>
</dbReference>
<dbReference type="AlphaFoldDB" id="A0A345UNT9"/>
<dbReference type="CDD" id="cd00306">
    <property type="entry name" value="Peptidases_S8_S53"/>
    <property type="match status" value="1"/>
</dbReference>
<accession>A0A345UNT9</accession>
<reference evidence="9 10" key="1">
    <citation type="submission" date="2018-03" db="EMBL/GenBank/DDBJ databases">
        <title>Phenotypic and genomic properties of Cyclonatronum proteinivorum gen. nov., sp. nov., a haloalkaliphilic bacteroidete from soda lakes possessing Na+-translocating rhodopsin.</title>
        <authorList>
            <person name="Toshchakov S.V."/>
            <person name="Korzhenkov A."/>
            <person name="Samarov N.I."/>
            <person name="Kublanov I.V."/>
            <person name="Muntyan M.S."/>
            <person name="Sorokin D.Y."/>
        </authorList>
    </citation>
    <scope>NUCLEOTIDE SEQUENCE [LARGE SCALE GENOMIC DNA]</scope>
    <source>
        <strain evidence="9 10">Omega</strain>
    </source>
</reference>
<dbReference type="Proteomes" id="UP000254808">
    <property type="component" value="Chromosome"/>
</dbReference>
<dbReference type="EMBL" id="CP027806">
    <property type="protein sequence ID" value="AXJ02141.1"/>
    <property type="molecule type" value="Genomic_DNA"/>
</dbReference>
<protein>
    <submittedName>
        <fullName evidence="9">Subtilase family protein</fullName>
    </submittedName>
</protein>
<comment type="similarity">
    <text evidence="1 5 6">Belongs to the peptidase S8 family.</text>
</comment>
<feature type="active site" description="Charge relay system" evidence="5">
    <location>
        <position position="179"/>
    </location>
</feature>
<dbReference type="PROSITE" id="PS00136">
    <property type="entry name" value="SUBTILASE_ASP"/>
    <property type="match status" value="1"/>
</dbReference>
<evidence type="ECO:0000259" key="8">
    <source>
        <dbReference type="Pfam" id="PF00082"/>
    </source>
</evidence>
<feature type="chain" id="PRO_5016593052" evidence="7">
    <location>
        <begin position="24"/>
        <end position="884"/>
    </location>
</feature>
<evidence type="ECO:0000256" key="7">
    <source>
        <dbReference type="SAM" id="SignalP"/>
    </source>
</evidence>
<sequence>MKTYKLIAAGLLTLCFSISLWHSEVFSSIPETTAEVTAQSAVQPDTTGKHRLVQLARERGMVRIGVTYNMEHSPERYLGGGQRNAQRQQIAQMHDAFVHELQNKRLNVNIGGKLETYPRIFLSVDEEALLYLYKSELVKSIDVVRRGQRFLSESTTLVGSQNANMLDIDGTGETIVIMDDGVDSSHGAFSGRVNVNNGACFSENDSSAGLSSLCPGGAETAFGFDAGEPCDDFDVECDHGTHVAGIAAGENGVAPGAEIVSFQVFSKTVPDACEDEEDENAPCLTWSDETLEQALDHLNTRPWLSDVTAINMSFGFIDEDTPFTQACDDENTTVTDLIADIFQGSQGAYVVAASGNEGFSNEAAFPACISSVISVGATDNNDEHWQQSNAASYLDLVAPGVDITSAMPGGGTTEKTGTSMAAPHVSGTLALISQAYPMLTPAQVQEKLYDNLEKVSGMQGQPRTDEYGRGRLNAYASVLDALEQNPSVTLIEQSQNISGTETYYNDEYIYVLPGATLNVNGTLNLNNAFLYVLGTLEGSGTINLIGVAEIIDEHGINNFTGTIGDGSDPPPPAYPTVSDTTFTQNTVLADTLMLTGVTTLDPGVTVTVAENNLIIIADTLQMNGSGSSISIFASSGELRLSEGIHVNGGRLVAHSEGEIDIEEEAMLQSTSLTIHSGGKAIIGDDADINTNGGNIVIDPGAELQVRDNVTFGLDSATLRIRGDAVIGDSFTFTNGHISTSSSSSLSIGNGAQLDFAETPAGMFTRGQGFEILGEFSILGNGTMQPYNNQSGGWHGLSLIGNGANGSSVSNAQISGSTHGVRLIGVQDINLSGTQITNHQTAGLFISGSDDINLYEIIVSGSENDGMVTNSVNHYSKFGKLGQSI</sequence>
<dbReference type="KEGG" id="cprv:CYPRO_2903"/>
<dbReference type="InterPro" id="IPR022398">
    <property type="entry name" value="Peptidase_S8_His-AS"/>
</dbReference>
<dbReference type="PANTHER" id="PTHR43806">
    <property type="entry name" value="PEPTIDASE S8"/>
    <property type="match status" value="1"/>
</dbReference>
<dbReference type="InterPro" id="IPR015500">
    <property type="entry name" value="Peptidase_S8_subtilisin-rel"/>
</dbReference>
<dbReference type="SUPFAM" id="SSF52743">
    <property type="entry name" value="Subtilisin-like"/>
    <property type="match status" value="1"/>
</dbReference>
<feature type="active site" description="Charge relay system" evidence="5">
    <location>
        <position position="419"/>
    </location>
</feature>
<evidence type="ECO:0000256" key="4">
    <source>
        <dbReference type="ARBA" id="ARBA00022825"/>
    </source>
</evidence>
<evidence type="ECO:0000256" key="6">
    <source>
        <dbReference type="RuleBase" id="RU003355"/>
    </source>
</evidence>
<keyword evidence="10" id="KW-1185">Reference proteome</keyword>
<dbReference type="PRINTS" id="PR00723">
    <property type="entry name" value="SUBTILISIN"/>
</dbReference>
<dbReference type="GO" id="GO:0006508">
    <property type="term" value="P:proteolysis"/>
    <property type="evidence" value="ECO:0007669"/>
    <property type="project" value="UniProtKB-KW"/>
</dbReference>
<dbReference type="PROSITE" id="PS00138">
    <property type="entry name" value="SUBTILASE_SER"/>
    <property type="match status" value="1"/>
</dbReference>
<dbReference type="PROSITE" id="PS00137">
    <property type="entry name" value="SUBTILASE_HIS"/>
    <property type="match status" value="1"/>
</dbReference>
<dbReference type="OrthoDB" id="9798386at2"/>
<dbReference type="InterPro" id="IPR000209">
    <property type="entry name" value="Peptidase_S8/S53_dom"/>
</dbReference>
<feature type="signal peptide" evidence="7">
    <location>
        <begin position="1"/>
        <end position="23"/>
    </location>
</feature>
<dbReference type="InterPro" id="IPR023828">
    <property type="entry name" value="Peptidase_S8_Ser-AS"/>
</dbReference>
<keyword evidence="7" id="KW-0732">Signal</keyword>
<feature type="domain" description="Peptidase S8/S53" evidence="8">
    <location>
        <begin position="170"/>
        <end position="460"/>
    </location>
</feature>
<evidence type="ECO:0000256" key="1">
    <source>
        <dbReference type="ARBA" id="ARBA00011073"/>
    </source>
</evidence>